<evidence type="ECO:0000313" key="3">
    <source>
        <dbReference type="Proteomes" id="UP000233551"/>
    </source>
</evidence>
<reference evidence="2 3" key="1">
    <citation type="submission" date="2017-11" db="EMBL/GenBank/DDBJ databases">
        <title>De-novo sequencing of pomegranate (Punica granatum L.) genome.</title>
        <authorList>
            <person name="Akparov Z."/>
            <person name="Amiraslanov A."/>
            <person name="Hajiyeva S."/>
            <person name="Abbasov M."/>
            <person name="Kaur K."/>
            <person name="Hamwieh A."/>
            <person name="Solovyev V."/>
            <person name="Salamov A."/>
            <person name="Braich B."/>
            <person name="Kosarev P."/>
            <person name="Mahmoud A."/>
            <person name="Hajiyev E."/>
            <person name="Babayeva S."/>
            <person name="Izzatullayeva V."/>
            <person name="Mammadov A."/>
            <person name="Mammadov A."/>
            <person name="Sharifova S."/>
            <person name="Ojaghi J."/>
            <person name="Eynullazada K."/>
            <person name="Bayramov B."/>
            <person name="Abdulazimova A."/>
            <person name="Shahmuradov I."/>
        </authorList>
    </citation>
    <scope>NUCLEOTIDE SEQUENCE [LARGE SCALE GENOMIC DNA]</scope>
    <source>
        <strain evidence="3">cv. AG2017</strain>
        <tissue evidence="2">Leaf</tissue>
    </source>
</reference>
<feature type="region of interest" description="Disordered" evidence="1">
    <location>
        <begin position="24"/>
        <end position="56"/>
    </location>
</feature>
<feature type="compositionally biased region" description="Basic and acidic residues" evidence="1">
    <location>
        <begin position="47"/>
        <end position="56"/>
    </location>
</feature>
<protein>
    <submittedName>
        <fullName evidence="2">Uncharacterized protein</fullName>
    </submittedName>
</protein>
<gene>
    <name evidence="2" type="ORF">CRG98_004823</name>
</gene>
<accession>A0A2I0L286</accession>
<dbReference type="Proteomes" id="UP000233551">
    <property type="component" value="Unassembled WGS sequence"/>
</dbReference>
<dbReference type="AlphaFoldDB" id="A0A2I0L286"/>
<sequence>MQPKRGKLSAPHFCPPAPYTIIPSQSPDYYSSPNNRRRTCGHGAMNDQRKQGPLGEHKRAIGRVNRRQVPKQQELALRHYSSPNHRSTERCPIWDSKNPSRCQSLGTFGAVYECLDPSLRSPRNPNLHRAVVGVAVPASFSPAASDATLRVSHVFDIQPSLPTPTTTSMTLSSHPEAR</sequence>
<dbReference type="EMBL" id="PGOL01000193">
    <property type="protein sequence ID" value="PKI74805.1"/>
    <property type="molecule type" value="Genomic_DNA"/>
</dbReference>
<name>A0A2I0L286_PUNGR</name>
<organism evidence="2 3">
    <name type="scientific">Punica granatum</name>
    <name type="common">Pomegranate</name>
    <dbReference type="NCBI Taxonomy" id="22663"/>
    <lineage>
        <taxon>Eukaryota</taxon>
        <taxon>Viridiplantae</taxon>
        <taxon>Streptophyta</taxon>
        <taxon>Embryophyta</taxon>
        <taxon>Tracheophyta</taxon>
        <taxon>Spermatophyta</taxon>
        <taxon>Magnoliopsida</taxon>
        <taxon>eudicotyledons</taxon>
        <taxon>Gunneridae</taxon>
        <taxon>Pentapetalae</taxon>
        <taxon>rosids</taxon>
        <taxon>malvids</taxon>
        <taxon>Myrtales</taxon>
        <taxon>Lythraceae</taxon>
        <taxon>Punica</taxon>
    </lineage>
</organism>
<proteinExistence type="predicted"/>
<comment type="caution">
    <text evidence="2">The sequence shown here is derived from an EMBL/GenBank/DDBJ whole genome shotgun (WGS) entry which is preliminary data.</text>
</comment>
<feature type="compositionally biased region" description="Polar residues" evidence="1">
    <location>
        <begin position="24"/>
        <end position="34"/>
    </location>
</feature>
<keyword evidence="3" id="KW-1185">Reference proteome</keyword>
<feature type="region of interest" description="Disordered" evidence="1">
    <location>
        <begin position="159"/>
        <end position="178"/>
    </location>
</feature>
<evidence type="ECO:0000313" key="2">
    <source>
        <dbReference type="EMBL" id="PKI74805.1"/>
    </source>
</evidence>
<evidence type="ECO:0000256" key="1">
    <source>
        <dbReference type="SAM" id="MobiDB-lite"/>
    </source>
</evidence>